<dbReference type="InterPro" id="IPR050482">
    <property type="entry name" value="Sensor_HK_TwoCompSys"/>
</dbReference>
<dbReference type="AlphaFoldDB" id="A0AAW3H8A5"/>
<dbReference type="EC" id="2.7.13.3" evidence="2"/>
<sequence length="366" mass="42225">MWEKIKHVHYMFHIALVFIIFPVAGVISGEYPLFVLLWTAIFVTAYYAVLLSNRRFIQFFSWWFLVAYIYYGSVWLNGGFAWYVFYLSNMLIYELDDISFKSWRFLTFVALQPAILLTNYLLGHIGPEELLFFIVTFLFSDGLTFGLHRIQTTERIKEEKVKQNAQLNLFMAENERNRIGRDLHDSLGHTFAMLSVKTELAQQFLQMEAYDKAAKELQEVQEISKKSMADVRRIINNLKERTLDEELVTIRAMLGMSGIQVEIDNQLNVASIPPSQQSTISMILLEAATNIIKHAQAKKSRFSLVKKDDKIVLDIQDDGCGFQKLTGQELHSIRERLVTMSGRLEILSGKNPTQVRIELPYGGKEA</sequence>
<dbReference type="InterPro" id="IPR011712">
    <property type="entry name" value="Sig_transdc_His_kin_sub3_dim/P"/>
</dbReference>
<evidence type="ECO:0000256" key="2">
    <source>
        <dbReference type="ARBA" id="ARBA00012438"/>
    </source>
</evidence>
<dbReference type="RefSeq" id="WP_045504196.1">
    <property type="nucleotide sequence ID" value="NZ_JALDVC010000005.1"/>
</dbReference>
<feature type="transmembrane region" description="Helical" evidence="6">
    <location>
        <begin position="7"/>
        <end position="27"/>
    </location>
</feature>
<feature type="transmembrane region" description="Helical" evidence="6">
    <location>
        <begin position="130"/>
        <end position="148"/>
    </location>
</feature>
<dbReference type="Proteomes" id="UP000033658">
    <property type="component" value="Unassembled WGS sequence"/>
</dbReference>
<evidence type="ECO:0000259" key="8">
    <source>
        <dbReference type="Pfam" id="PF07730"/>
    </source>
</evidence>
<reference evidence="9 10" key="1">
    <citation type="submission" date="2015-02" db="EMBL/GenBank/DDBJ databases">
        <title>Evolution of amylase-binding proteins of oral streptococcal species.</title>
        <authorList>
            <person name="Haase E.M."/>
        </authorList>
    </citation>
    <scope>NUCLEOTIDE SEQUENCE [LARGE SCALE GENOMIC DNA]</scope>
    <source>
        <strain evidence="9 10">G9B</strain>
    </source>
</reference>
<dbReference type="Gene3D" id="3.30.565.10">
    <property type="entry name" value="Histidine kinase-like ATPase, C-terminal domain"/>
    <property type="match status" value="1"/>
</dbReference>
<dbReference type="EMBL" id="JYGL01000001">
    <property type="protein sequence ID" value="KJQ59272.1"/>
    <property type="molecule type" value="Genomic_DNA"/>
</dbReference>
<protein>
    <recommendedName>
        <fullName evidence="2">histidine kinase</fullName>
        <ecNumber evidence="2">2.7.13.3</ecNumber>
    </recommendedName>
</protein>
<evidence type="ECO:0000256" key="4">
    <source>
        <dbReference type="ARBA" id="ARBA00022777"/>
    </source>
</evidence>
<dbReference type="SUPFAM" id="SSF55874">
    <property type="entry name" value="ATPase domain of HSP90 chaperone/DNA topoisomerase II/histidine kinase"/>
    <property type="match status" value="1"/>
</dbReference>
<dbReference type="GO" id="GO:0046983">
    <property type="term" value="F:protein dimerization activity"/>
    <property type="evidence" value="ECO:0007669"/>
    <property type="project" value="InterPro"/>
</dbReference>
<dbReference type="InterPro" id="IPR003594">
    <property type="entry name" value="HATPase_dom"/>
</dbReference>
<gene>
    <name evidence="9" type="primary">hk11</name>
    <name evidence="9" type="ORF">TZ86_01123</name>
</gene>
<dbReference type="Pfam" id="PF02518">
    <property type="entry name" value="HATPase_c"/>
    <property type="match status" value="1"/>
</dbReference>
<dbReference type="CDD" id="cd16917">
    <property type="entry name" value="HATPase_UhpB-NarQ-NarX-like"/>
    <property type="match status" value="1"/>
</dbReference>
<dbReference type="PANTHER" id="PTHR24421:SF63">
    <property type="entry name" value="SENSOR HISTIDINE KINASE DESK"/>
    <property type="match status" value="1"/>
</dbReference>
<dbReference type="GO" id="GO:0016020">
    <property type="term" value="C:membrane"/>
    <property type="evidence" value="ECO:0007669"/>
    <property type="project" value="InterPro"/>
</dbReference>
<keyword evidence="6" id="KW-0812">Transmembrane</keyword>
<name>A0AAW3H8A5_STRGN</name>
<dbReference type="Pfam" id="PF07730">
    <property type="entry name" value="HisKA_3"/>
    <property type="match status" value="1"/>
</dbReference>
<feature type="transmembrane region" description="Helical" evidence="6">
    <location>
        <begin position="62"/>
        <end position="85"/>
    </location>
</feature>
<evidence type="ECO:0000259" key="7">
    <source>
        <dbReference type="Pfam" id="PF02518"/>
    </source>
</evidence>
<accession>A0AAW3H8A5</accession>
<evidence type="ECO:0000313" key="9">
    <source>
        <dbReference type="EMBL" id="KJQ59272.1"/>
    </source>
</evidence>
<evidence type="ECO:0000256" key="6">
    <source>
        <dbReference type="SAM" id="Phobius"/>
    </source>
</evidence>
<keyword evidence="4 9" id="KW-0418">Kinase</keyword>
<proteinExistence type="predicted"/>
<dbReference type="Gene3D" id="1.20.5.1930">
    <property type="match status" value="1"/>
</dbReference>
<keyword evidence="6" id="KW-0472">Membrane</keyword>
<dbReference type="GO" id="GO:0000155">
    <property type="term" value="F:phosphorelay sensor kinase activity"/>
    <property type="evidence" value="ECO:0007669"/>
    <property type="project" value="InterPro"/>
</dbReference>
<comment type="catalytic activity">
    <reaction evidence="1">
        <text>ATP + protein L-histidine = ADP + protein N-phospho-L-histidine.</text>
        <dbReference type="EC" id="2.7.13.3"/>
    </reaction>
</comment>
<evidence type="ECO:0000256" key="5">
    <source>
        <dbReference type="ARBA" id="ARBA00023012"/>
    </source>
</evidence>
<keyword evidence="3 9" id="KW-0808">Transferase</keyword>
<evidence type="ECO:0000256" key="1">
    <source>
        <dbReference type="ARBA" id="ARBA00000085"/>
    </source>
</evidence>
<feature type="domain" description="Signal transduction histidine kinase subgroup 3 dimerisation and phosphoacceptor" evidence="8">
    <location>
        <begin position="175"/>
        <end position="242"/>
    </location>
</feature>
<comment type="caution">
    <text evidence="9">The sequence shown here is derived from an EMBL/GenBank/DDBJ whole genome shotgun (WGS) entry which is preliminary data.</text>
</comment>
<feature type="domain" description="Histidine kinase/HSP90-like ATPase" evidence="7">
    <location>
        <begin position="278"/>
        <end position="360"/>
    </location>
</feature>
<feature type="transmembrane region" description="Helical" evidence="6">
    <location>
        <begin position="33"/>
        <end position="50"/>
    </location>
</feature>
<keyword evidence="6" id="KW-1133">Transmembrane helix</keyword>
<dbReference type="InterPro" id="IPR036890">
    <property type="entry name" value="HATPase_C_sf"/>
</dbReference>
<organism evidence="9 10">
    <name type="scientific">Streptococcus gordonii</name>
    <dbReference type="NCBI Taxonomy" id="1302"/>
    <lineage>
        <taxon>Bacteria</taxon>
        <taxon>Bacillati</taxon>
        <taxon>Bacillota</taxon>
        <taxon>Bacilli</taxon>
        <taxon>Lactobacillales</taxon>
        <taxon>Streptococcaceae</taxon>
        <taxon>Streptococcus</taxon>
    </lineage>
</organism>
<dbReference type="PANTHER" id="PTHR24421">
    <property type="entry name" value="NITRATE/NITRITE SENSOR PROTEIN NARX-RELATED"/>
    <property type="match status" value="1"/>
</dbReference>
<evidence type="ECO:0000313" key="10">
    <source>
        <dbReference type="Proteomes" id="UP000033658"/>
    </source>
</evidence>
<evidence type="ECO:0000256" key="3">
    <source>
        <dbReference type="ARBA" id="ARBA00022679"/>
    </source>
</evidence>
<feature type="transmembrane region" description="Helical" evidence="6">
    <location>
        <begin position="105"/>
        <end position="123"/>
    </location>
</feature>
<keyword evidence="5" id="KW-0902">Two-component regulatory system</keyword>